<comment type="caution">
    <text evidence="2">The sequence shown here is derived from an EMBL/GenBank/DDBJ whole genome shotgun (WGS) entry which is preliminary data.</text>
</comment>
<feature type="region of interest" description="Disordered" evidence="1">
    <location>
        <begin position="71"/>
        <end position="92"/>
    </location>
</feature>
<gene>
    <name evidence="2" type="ORF">HYY65_10185</name>
</gene>
<feature type="compositionally biased region" description="Low complexity" evidence="1">
    <location>
        <begin position="80"/>
        <end position="92"/>
    </location>
</feature>
<evidence type="ECO:0000313" key="2">
    <source>
        <dbReference type="EMBL" id="MBI3015408.1"/>
    </source>
</evidence>
<organism evidence="2 3">
    <name type="scientific">Tectimicrobiota bacterium</name>
    <dbReference type="NCBI Taxonomy" id="2528274"/>
    <lineage>
        <taxon>Bacteria</taxon>
        <taxon>Pseudomonadati</taxon>
        <taxon>Nitrospinota/Tectimicrobiota group</taxon>
        <taxon>Candidatus Tectimicrobiota</taxon>
    </lineage>
</organism>
<protein>
    <submittedName>
        <fullName evidence="2">Uncharacterized protein</fullName>
    </submittedName>
</protein>
<proteinExistence type="predicted"/>
<evidence type="ECO:0000313" key="3">
    <source>
        <dbReference type="Proteomes" id="UP000741360"/>
    </source>
</evidence>
<name>A0A932GQU6_UNCTE</name>
<evidence type="ECO:0000256" key="1">
    <source>
        <dbReference type="SAM" id="MobiDB-lite"/>
    </source>
</evidence>
<dbReference type="EMBL" id="JACPSX010000195">
    <property type="protein sequence ID" value="MBI3015408.1"/>
    <property type="molecule type" value="Genomic_DNA"/>
</dbReference>
<dbReference type="Proteomes" id="UP000741360">
    <property type="component" value="Unassembled WGS sequence"/>
</dbReference>
<reference evidence="2" key="1">
    <citation type="submission" date="2020-07" db="EMBL/GenBank/DDBJ databases">
        <title>Huge and variable diversity of episymbiotic CPR bacteria and DPANN archaea in groundwater ecosystems.</title>
        <authorList>
            <person name="He C.Y."/>
            <person name="Keren R."/>
            <person name="Whittaker M."/>
            <person name="Farag I.F."/>
            <person name="Doudna J."/>
            <person name="Cate J.H.D."/>
            <person name="Banfield J.F."/>
        </authorList>
    </citation>
    <scope>NUCLEOTIDE SEQUENCE</scope>
    <source>
        <strain evidence="2">NC_groundwater_717_Ag_S-0.2um_59_8</strain>
    </source>
</reference>
<accession>A0A932GQU6</accession>
<dbReference type="AlphaFoldDB" id="A0A932GQU6"/>
<sequence length="92" mass="10042">MAEVKQYVFSHKEVVEALVKKQGIHEGIWGLYVEFGIAAANVGPSEDQISPAAIVPIVKLGIQRFDQENNLSVDASKVNPSPRKSTPPKSKK</sequence>